<organism evidence="1 2">
    <name type="scientific">Acidithiobacillus ferrooxidans</name>
    <name type="common">Thiobacillus ferrooxidans</name>
    <dbReference type="NCBI Taxonomy" id="920"/>
    <lineage>
        <taxon>Bacteria</taxon>
        <taxon>Pseudomonadati</taxon>
        <taxon>Pseudomonadota</taxon>
        <taxon>Acidithiobacillia</taxon>
        <taxon>Acidithiobacillales</taxon>
        <taxon>Acidithiobacillaceae</taxon>
        <taxon>Acidithiobacillus</taxon>
    </lineage>
</organism>
<protein>
    <submittedName>
        <fullName evidence="1">Uncharacterized protein</fullName>
    </submittedName>
</protein>
<dbReference type="EMBL" id="QKQP01000012">
    <property type="protein sequence ID" value="PZD80020.1"/>
    <property type="molecule type" value="Genomic_DNA"/>
</dbReference>
<comment type="caution">
    <text evidence="1">The sequence shown here is derived from an EMBL/GenBank/DDBJ whole genome shotgun (WGS) entry which is preliminary data.</text>
</comment>
<accession>A0A2W1K0T5</accession>
<reference evidence="1 2" key="1">
    <citation type="submission" date="2018-06" db="EMBL/GenBank/DDBJ databases">
        <title>Draft sequence of Acidithiobacillus ferrooxidans CCM 4253.</title>
        <authorList>
            <person name="Moya-Beltran A."/>
            <person name="Castro M."/>
            <person name="Covarrubias P.C."/>
            <person name="Issotta F."/>
            <person name="Janiczek O."/>
            <person name="Mandl M."/>
            <person name="Kucera J."/>
            <person name="Quatrini R."/>
        </authorList>
    </citation>
    <scope>NUCLEOTIDE SEQUENCE [LARGE SCALE GENOMIC DNA]</scope>
    <source>
        <strain evidence="1 2">CCM 4253</strain>
    </source>
</reference>
<dbReference type="RefSeq" id="WP_009567517.1">
    <property type="nucleotide sequence ID" value="NZ_JANJPB010000065.1"/>
</dbReference>
<evidence type="ECO:0000313" key="1">
    <source>
        <dbReference type="EMBL" id="PZD80020.1"/>
    </source>
</evidence>
<dbReference type="Proteomes" id="UP000248886">
    <property type="component" value="Unassembled WGS sequence"/>
</dbReference>
<name>A0A2W1K0T5_ACIFR</name>
<dbReference type="AlphaFoldDB" id="A0A2W1K0T5"/>
<proteinExistence type="predicted"/>
<gene>
    <name evidence="1" type="ORF">DN052_16015</name>
</gene>
<evidence type="ECO:0000313" key="2">
    <source>
        <dbReference type="Proteomes" id="UP000248886"/>
    </source>
</evidence>
<sequence length="132" mass="14762">MFISAARSFRQQAGPVADMPVTAAHERQDGIPTAALLIHAPSRNKASNAIRGKDRLILGISVFDASFQNSLNMVNPEVRYRVKVQNWTLRAHHRNHDADEQSPHKNIQEAGRLADLKIAFDRSIRTSLRIAT</sequence>